<keyword evidence="1" id="KW-0862">Zinc</keyword>
<name>A0A9W8BQ00_9FUNG</name>
<dbReference type="Proteomes" id="UP001150907">
    <property type="component" value="Unassembled WGS sequence"/>
</dbReference>
<feature type="region of interest" description="Disordered" evidence="2">
    <location>
        <begin position="661"/>
        <end position="683"/>
    </location>
</feature>
<feature type="compositionally biased region" description="Low complexity" evidence="2">
    <location>
        <begin position="837"/>
        <end position="911"/>
    </location>
</feature>
<sequence length="1295" mass="136018">MPFPTTMSPLPLPPPPPQISSAHSSGTYTNADVVHSLSAERCSPESARTLSAGTPAGNACCDIPAAMPERCATHPGSRNDLWCASCDAAVCRHCVAAASGAHSAHAVVTLAAAYDDTFEAVDSLQLQLVRHLAETRQRNAELDAAAMALAEDCAAAHAAADEQLARDAARIEVARARADADLSRQAADCAAWRAGLEAALGDVQRMVDELPPLQAVAQRARMVQMLTAAARARPPAWAAESAEPPERLVALVEPAWVHSELHVPAVAELGRRRGHVRVAGERFTAHGAVWQAEARRSRNRLGEPSLAVSVRCVEGGGCAYAVTAGIDALALAVAHSGAWARDASHDFALCLLDDLVPALAVDGAVAVRIGVRAEDFQGLALAQAARIAQLEERVRVLELDASQTRGTPGGGSCSRRRSEARGWATSPRAPPVPQIPLPAPPPMQLPATQSSAHRRAASLTAAKLRRQPPIPFPIGASHSTQPSSTAADSALTSTSPTGSRIKSSFFSTSPPGSVCSRDSASAASASAAPGVLRRLSGWVRNTEGRFAQQARRVRQQLAAPAQHSETADDVSGSGLGDWTFLDGSALSPGFERLSGSADPLIPPARGGKRPLWPMRGLINVSPPRVPLPALPLESSAHHSLTEEDIAEGFAFDGMADIEREQERADARAERRRQQKLDQRQLDQPDIGAMQDKYSSIVQRFEALQLITNTYENSRDGFTEGTLRRISSELGVLMDGRRRRLDAVSSVASRDSPMRRAPRSPSPDASDASDREPRRTGATCDLGLSAQPPNCRSPRRAVTMDANDLCRAVARSDAAEPLHAPFEPLHAPSRPRPRRDSSVPPSRRMSITSVSSSASSSAGGRLSGRITRPGGATARRGSGAGSGSEAAAAPLLPMLGLSPARGPSSQQQQQQQLTPRANRQGGILKAGRTMRAKPTRLHPLAELPLTAASAVSERVLSTPGSPVLALIPDVSDDEFVFSSSGGGTSAALGAPVPRAGGRPVRTPRKSVRFPEEQRLLETIRLIDPRAAQTIESRAARPASVYLRPPPPAPLLRHQYDDVSGDEDAPLSGLAARIRYSPRLAPRSAPLAAPTSPDLFGADAALVLDDIAEHNLDADDISLAAPLFNTRPPLPPTQQQLRASSRVDNEYNECGKAQGRASDTSLLLDSPTALQLPARLLRAPGTRRSIGGEARGALHVGPNVSSAQSSPLSLAPAGRGPAAGSVSSLSSSSEGLAPGAQDSGHLYSIELAAFGAAQIPTIACGRDTAFRGSAGGPELASDLRRLRVQGPDYKPSSSGLC</sequence>
<evidence type="ECO:0000256" key="1">
    <source>
        <dbReference type="PROSITE-ProRule" id="PRU00024"/>
    </source>
</evidence>
<feature type="region of interest" description="Disordered" evidence="2">
    <location>
        <begin position="742"/>
        <end position="795"/>
    </location>
</feature>
<feature type="region of interest" description="Disordered" evidence="2">
    <location>
        <begin position="1"/>
        <end position="26"/>
    </location>
</feature>
<evidence type="ECO:0000256" key="2">
    <source>
        <dbReference type="SAM" id="MobiDB-lite"/>
    </source>
</evidence>
<dbReference type="SUPFAM" id="SSF57845">
    <property type="entry name" value="B-box zinc-binding domain"/>
    <property type="match status" value="1"/>
</dbReference>
<comment type="caution">
    <text evidence="4">The sequence shown here is derived from an EMBL/GenBank/DDBJ whole genome shotgun (WGS) entry which is preliminary data.</text>
</comment>
<feature type="region of interest" description="Disordered" evidence="2">
    <location>
        <begin position="980"/>
        <end position="1006"/>
    </location>
</feature>
<dbReference type="GO" id="GO:0008270">
    <property type="term" value="F:zinc ion binding"/>
    <property type="evidence" value="ECO:0007669"/>
    <property type="project" value="UniProtKB-KW"/>
</dbReference>
<keyword evidence="1" id="KW-0479">Metal-binding</keyword>
<dbReference type="OrthoDB" id="5588412at2759"/>
<feature type="domain" description="B box-type" evidence="3">
    <location>
        <begin position="66"/>
        <end position="110"/>
    </location>
</feature>
<accession>A0A9W8BQ00</accession>
<evidence type="ECO:0000313" key="4">
    <source>
        <dbReference type="EMBL" id="KAJ2008147.1"/>
    </source>
</evidence>
<feature type="region of interest" description="Disordered" evidence="2">
    <location>
        <begin position="401"/>
        <end position="527"/>
    </location>
</feature>
<dbReference type="EMBL" id="JANBQF010000010">
    <property type="protein sequence ID" value="KAJ2008147.1"/>
    <property type="molecule type" value="Genomic_DNA"/>
</dbReference>
<keyword evidence="5" id="KW-1185">Reference proteome</keyword>
<gene>
    <name evidence="4" type="ORF">H4R26_000352</name>
</gene>
<feature type="region of interest" description="Disordered" evidence="2">
    <location>
        <begin position="1186"/>
        <end position="1234"/>
    </location>
</feature>
<feature type="compositionally biased region" description="Low complexity" evidence="2">
    <location>
        <begin position="1199"/>
        <end position="1234"/>
    </location>
</feature>
<feature type="compositionally biased region" description="Polar residues" evidence="2">
    <location>
        <begin position="496"/>
        <end position="511"/>
    </location>
</feature>
<dbReference type="Pfam" id="PF00643">
    <property type="entry name" value="zf-B_box"/>
    <property type="match status" value="1"/>
</dbReference>
<dbReference type="InterPro" id="IPR000315">
    <property type="entry name" value="Znf_B-box"/>
</dbReference>
<dbReference type="PROSITE" id="PS50119">
    <property type="entry name" value="ZF_BBOX"/>
    <property type="match status" value="1"/>
</dbReference>
<feature type="region of interest" description="Disordered" evidence="2">
    <location>
        <begin position="554"/>
        <end position="573"/>
    </location>
</feature>
<feature type="region of interest" description="Disordered" evidence="2">
    <location>
        <begin position="816"/>
        <end position="928"/>
    </location>
</feature>
<protein>
    <recommendedName>
        <fullName evidence="3">B box-type domain-containing protein</fullName>
    </recommendedName>
</protein>
<evidence type="ECO:0000259" key="3">
    <source>
        <dbReference type="PROSITE" id="PS50119"/>
    </source>
</evidence>
<feature type="compositionally biased region" description="Low complexity" evidence="2">
    <location>
        <begin position="483"/>
        <end position="495"/>
    </location>
</feature>
<keyword evidence="1" id="KW-0863">Zinc-finger</keyword>
<evidence type="ECO:0000313" key="5">
    <source>
        <dbReference type="Proteomes" id="UP001150907"/>
    </source>
</evidence>
<organism evidence="4 5">
    <name type="scientific">Coemansia thaxteri</name>
    <dbReference type="NCBI Taxonomy" id="2663907"/>
    <lineage>
        <taxon>Eukaryota</taxon>
        <taxon>Fungi</taxon>
        <taxon>Fungi incertae sedis</taxon>
        <taxon>Zoopagomycota</taxon>
        <taxon>Kickxellomycotina</taxon>
        <taxon>Kickxellomycetes</taxon>
        <taxon>Kickxellales</taxon>
        <taxon>Kickxellaceae</taxon>
        <taxon>Coemansia</taxon>
    </lineage>
</organism>
<dbReference type="Gene3D" id="3.30.160.60">
    <property type="entry name" value="Classic Zinc Finger"/>
    <property type="match status" value="1"/>
</dbReference>
<feature type="compositionally biased region" description="Pro residues" evidence="2">
    <location>
        <begin position="428"/>
        <end position="444"/>
    </location>
</feature>
<proteinExistence type="predicted"/>
<reference evidence="4" key="1">
    <citation type="submission" date="2022-07" db="EMBL/GenBank/DDBJ databases">
        <title>Phylogenomic reconstructions and comparative analyses of Kickxellomycotina fungi.</title>
        <authorList>
            <person name="Reynolds N.K."/>
            <person name="Stajich J.E."/>
            <person name="Barry K."/>
            <person name="Grigoriev I.V."/>
            <person name="Crous P."/>
            <person name="Smith M.E."/>
        </authorList>
    </citation>
    <scope>NUCLEOTIDE SEQUENCE</scope>
    <source>
        <strain evidence="4">IMI 214461</strain>
    </source>
</reference>